<dbReference type="EMBL" id="SOKJ01000107">
    <property type="protein sequence ID" value="TET12125.1"/>
    <property type="molecule type" value="Genomic_DNA"/>
</dbReference>
<dbReference type="GO" id="GO:0046872">
    <property type="term" value="F:metal ion binding"/>
    <property type="evidence" value="ECO:0007669"/>
    <property type="project" value="UniProtKB-KW"/>
</dbReference>
<dbReference type="NCBIfam" id="TIGR00241">
    <property type="entry name" value="CoA_E_activ"/>
    <property type="match status" value="1"/>
</dbReference>
<dbReference type="AlphaFoldDB" id="A0A523S249"/>
<sequence length="309" mass="33264">MKAYLGIDVGAVSTNLAIIDENRQVLDTLYIQTNGNPMKAVQEGLRKIKKIPVSGVGATGSARKLVKAITGADVVKTEIIAHAVAAQYFNPDVRTVIEIGGQDSKIILLRNGVVVDFAMNSICAAGCGAFLDYQARRLKMPIETFGAFALKSKSAVNIAGRCTVFAESDMVHKQQIGQPLENIICGLCEAIVRNYLNNVGKGKKISSPVVFQGGVAANQGVREAFKKELGCEIIVPKYFDVMGAIGSALLVLENKVKETNFKGYNLANIELTSSSFTCGDCANQCEIVVIEQEKEVIARWGSRCGKRNI</sequence>
<keyword evidence="4" id="KW-0411">Iron-sulfur</keyword>
<evidence type="ECO:0000256" key="1">
    <source>
        <dbReference type="ARBA" id="ARBA00001966"/>
    </source>
</evidence>
<dbReference type="InterPro" id="IPR002731">
    <property type="entry name" value="ATPase_BadF"/>
</dbReference>
<dbReference type="GO" id="GO:0051536">
    <property type="term" value="F:iron-sulfur cluster binding"/>
    <property type="evidence" value="ECO:0007669"/>
    <property type="project" value="UniProtKB-KW"/>
</dbReference>
<accession>A0A523S249</accession>
<evidence type="ECO:0000313" key="6">
    <source>
        <dbReference type="EMBL" id="TET12125.1"/>
    </source>
</evidence>
<protein>
    <submittedName>
        <fullName evidence="6">2-hydroxyglutaryl-CoA dehydratase</fullName>
    </submittedName>
</protein>
<comment type="caution">
    <text evidence="6">The sequence shown here is derived from an EMBL/GenBank/DDBJ whole genome shotgun (WGS) entry which is preliminary data.</text>
</comment>
<keyword evidence="3" id="KW-0408">Iron</keyword>
<gene>
    <name evidence="6" type="ORF">E3J84_02035</name>
</gene>
<feature type="domain" description="ATPase BadF/BadG/BcrA/BcrD type" evidence="5">
    <location>
        <begin position="5"/>
        <end position="250"/>
    </location>
</feature>
<dbReference type="SUPFAM" id="SSF53067">
    <property type="entry name" value="Actin-like ATPase domain"/>
    <property type="match status" value="1"/>
</dbReference>
<dbReference type="InterPro" id="IPR008275">
    <property type="entry name" value="CoA_E_activase_dom"/>
</dbReference>
<reference evidence="6 7" key="1">
    <citation type="submission" date="2019-03" db="EMBL/GenBank/DDBJ databases">
        <title>Metabolic potential of uncultured bacteria and archaea associated with petroleum seepage in deep-sea sediments.</title>
        <authorList>
            <person name="Dong X."/>
            <person name="Hubert C."/>
        </authorList>
    </citation>
    <scope>NUCLEOTIDE SEQUENCE [LARGE SCALE GENOMIC DNA]</scope>
    <source>
        <strain evidence="6">E44_bin7</strain>
    </source>
</reference>
<keyword evidence="2" id="KW-0479">Metal-binding</keyword>
<dbReference type="PANTHER" id="PTHR32329:SF7">
    <property type="entry name" value="ACTIVATOR OF 2-HYDROXYACYL-COA-HYDRATASE"/>
    <property type="match status" value="1"/>
</dbReference>
<dbReference type="InterPro" id="IPR051805">
    <property type="entry name" value="Dehydratase_Activator_Redct"/>
</dbReference>
<evidence type="ECO:0000313" key="7">
    <source>
        <dbReference type="Proteomes" id="UP000316360"/>
    </source>
</evidence>
<dbReference type="Gene3D" id="3.30.420.40">
    <property type="match status" value="2"/>
</dbReference>
<dbReference type="PANTHER" id="PTHR32329">
    <property type="entry name" value="BIFUNCTIONAL PROTEIN [INCLUDES 2-HYDROXYACYL-COA DEHYDRATASE (N-TER) AND ITS ACTIVATOR DOMAIN (C_TERM)-RELATED"/>
    <property type="match status" value="1"/>
</dbReference>
<evidence type="ECO:0000256" key="3">
    <source>
        <dbReference type="ARBA" id="ARBA00023004"/>
    </source>
</evidence>
<dbReference type="InterPro" id="IPR043129">
    <property type="entry name" value="ATPase_NBD"/>
</dbReference>
<comment type="cofactor">
    <cofactor evidence="1">
        <name>[4Fe-4S] cluster</name>
        <dbReference type="ChEBI" id="CHEBI:49883"/>
    </cofactor>
</comment>
<name>A0A523S249_UNCAE</name>
<dbReference type="Proteomes" id="UP000316360">
    <property type="component" value="Unassembled WGS sequence"/>
</dbReference>
<dbReference type="CDD" id="cd24035">
    <property type="entry name" value="ASKHA_NBD_O66634-like_rpt2"/>
    <property type="match status" value="1"/>
</dbReference>
<evidence type="ECO:0000259" key="5">
    <source>
        <dbReference type="Pfam" id="PF01869"/>
    </source>
</evidence>
<dbReference type="Pfam" id="PF01869">
    <property type="entry name" value="BcrAD_BadFG"/>
    <property type="match status" value="1"/>
</dbReference>
<evidence type="ECO:0000256" key="2">
    <source>
        <dbReference type="ARBA" id="ARBA00022723"/>
    </source>
</evidence>
<proteinExistence type="predicted"/>
<evidence type="ECO:0000256" key="4">
    <source>
        <dbReference type="ARBA" id="ARBA00023014"/>
    </source>
</evidence>
<organism evidence="6 7">
    <name type="scientific">Aerophobetes bacterium</name>
    <dbReference type="NCBI Taxonomy" id="2030807"/>
    <lineage>
        <taxon>Bacteria</taxon>
        <taxon>Candidatus Aerophobota</taxon>
    </lineage>
</organism>